<reference evidence="2 5" key="1">
    <citation type="submission" date="2017-01" db="EMBL/GenBank/DDBJ databases">
        <title>Complete genome sequence of Haloterrigena daqingensis type strain (JX313T).</title>
        <authorList>
            <person name="Shuang W."/>
        </authorList>
    </citation>
    <scope>NUCLEOTIDE SEQUENCE [LARGE SCALE GENOMIC DNA]</scope>
    <source>
        <strain evidence="2 5">JX313</strain>
    </source>
</reference>
<evidence type="ECO:0000313" key="4">
    <source>
        <dbReference type="Proteomes" id="UP000185687"/>
    </source>
</evidence>
<dbReference type="STRING" id="588898.BB347_01460"/>
<evidence type="ECO:0000313" key="5">
    <source>
        <dbReference type="Proteomes" id="UP000187321"/>
    </source>
</evidence>
<accession>A0A1N6ZD04</accession>
<dbReference type="GeneID" id="95971820"/>
<evidence type="ECO:0000313" key="2">
    <source>
        <dbReference type="EMBL" id="APX95385.1"/>
    </source>
</evidence>
<name>A0A1N6ZD04_9EURY</name>
<evidence type="ECO:0000259" key="1">
    <source>
        <dbReference type="Pfam" id="PF26468"/>
    </source>
</evidence>
<gene>
    <name evidence="2" type="ORF">BB347_01460</name>
    <name evidence="3" type="ORF">SAMN05421809_0765</name>
</gene>
<dbReference type="Proteomes" id="UP000187321">
    <property type="component" value="Chromosome"/>
</dbReference>
<dbReference type="InterPro" id="IPR058782">
    <property type="entry name" value="GIY_YIG_3"/>
</dbReference>
<dbReference type="EMBL" id="FTNP01000001">
    <property type="protein sequence ID" value="SIR24780.1"/>
    <property type="molecule type" value="Genomic_DNA"/>
</dbReference>
<dbReference type="KEGG" id="hda:BB347_01460"/>
<feature type="domain" description="GIY-YIG" evidence="1">
    <location>
        <begin position="1"/>
        <end position="234"/>
    </location>
</feature>
<proteinExistence type="predicted"/>
<dbReference type="EMBL" id="CP019327">
    <property type="protein sequence ID" value="APX95385.1"/>
    <property type="molecule type" value="Genomic_DNA"/>
</dbReference>
<dbReference type="RefSeq" id="WP_076579097.1">
    <property type="nucleotide sequence ID" value="NZ_CP019327.1"/>
</dbReference>
<keyword evidence="4" id="KW-1185">Reference proteome</keyword>
<dbReference type="OrthoDB" id="237163at2157"/>
<dbReference type="Pfam" id="PF26468">
    <property type="entry name" value="GIY_YIG_3"/>
    <property type="match status" value="1"/>
</dbReference>
<protein>
    <recommendedName>
        <fullName evidence="1">GIY-YIG domain-containing protein</fullName>
    </recommendedName>
</protein>
<dbReference type="Proteomes" id="UP000185687">
    <property type="component" value="Unassembled WGS sequence"/>
</dbReference>
<dbReference type="AlphaFoldDB" id="A0A1N6ZD04"/>
<sequence>MGRRDDLDRFYQLMGNLEEQVGGTQKLKDCTGYMDWPDRGVYFFFAPDETRASSDQLRVTRVGTHAVSEGSSTSLWNRLRTHRGAMSGTYEGGGNHRGSVFRKRVGEAIIDRDEYQEEYPEWGDGSSAGRELRLEELEMERKVSEYNRDLPFLWLNVDDEPSAKSQRSYIERNAIALLSNYQKTAIDARSDGWLGKHSRSEKICQSGLWNVNHVEENYDPNFLDQLERKIEETDSI</sequence>
<reference evidence="3 4" key="2">
    <citation type="submission" date="2017-01" db="EMBL/GenBank/DDBJ databases">
        <authorList>
            <person name="Mah S.A."/>
            <person name="Swanson W.J."/>
            <person name="Moy G.W."/>
            <person name="Vacquier V.D."/>
        </authorList>
    </citation>
    <scope>NUCLEOTIDE SEQUENCE [LARGE SCALE GENOMIC DNA]</scope>
    <source>
        <strain evidence="3 4">CGMCC 1.8909</strain>
    </source>
</reference>
<organism evidence="3 4">
    <name type="scientific">Natronorubrum daqingense</name>
    <dbReference type="NCBI Taxonomy" id="588898"/>
    <lineage>
        <taxon>Archaea</taxon>
        <taxon>Methanobacteriati</taxon>
        <taxon>Methanobacteriota</taxon>
        <taxon>Stenosarchaea group</taxon>
        <taxon>Halobacteria</taxon>
        <taxon>Halobacteriales</taxon>
        <taxon>Natrialbaceae</taxon>
        <taxon>Natronorubrum</taxon>
    </lineage>
</organism>
<evidence type="ECO:0000313" key="3">
    <source>
        <dbReference type="EMBL" id="SIR24780.1"/>
    </source>
</evidence>